<dbReference type="GO" id="GO:0004867">
    <property type="term" value="F:serine-type endopeptidase inhibitor activity"/>
    <property type="evidence" value="ECO:0007669"/>
    <property type="project" value="UniProtKB-KW"/>
</dbReference>
<dbReference type="eggNOG" id="KOG2392">
    <property type="taxonomic scope" value="Eukaryota"/>
</dbReference>
<gene>
    <name evidence="6" type="ORF">L798_05981</name>
</gene>
<keyword evidence="7" id="KW-1185">Reference proteome</keyword>
<evidence type="ECO:0000256" key="3">
    <source>
        <dbReference type="ARBA" id="ARBA00022900"/>
    </source>
</evidence>
<protein>
    <submittedName>
        <fullName evidence="6">Leukocyte elastase inhibitor C</fullName>
    </submittedName>
</protein>
<sequence length="428" mass="47733">MPHVYKARWRDRACFHECGSSLVLCFLTVGIIMAEGCLKDEISEAVLKVSKGSAQFTTNVYKVLSSKDGNIFISPLSVEVVLALAYMGAAGSTAKQIASALYLPPDREDIKAGFAEILGSLKSTGSLTLEIANKIFSQSGFEILSEYKAIAKDSFLSGAEELDFSDSEPSRNIINSWVEKETRNKIRDLIPSGLLDETTRLVLVNAVYFKGLWEKQFSADKTKPDKFHLNSRENKEIPMMHKTANFGYLESEELRAAILEMPYQDRNISMFIILPHDIDGISELEKKLATADLSTVLKNIPTREVRVSIPKFKLEETISFNDILKQLGMTSMFSAKEADFSGISGTRELFVSSVMQKTFIEVNEGGSEAAAATAAVIRVKRSLLSRETYEFIANHPFIFTIHEKETDLKMFIGRFAEPTGGFVHREEL</sequence>
<comment type="similarity">
    <text evidence="1 4">Belongs to the serpin family.</text>
</comment>
<accession>A0A067RAJ2</accession>
<dbReference type="SUPFAM" id="SSF56574">
    <property type="entry name" value="Serpins"/>
    <property type="match status" value="1"/>
</dbReference>
<dbReference type="InterPro" id="IPR000215">
    <property type="entry name" value="Serpin_fam"/>
</dbReference>
<evidence type="ECO:0000313" key="7">
    <source>
        <dbReference type="Proteomes" id="UP000027135"/>
    </source>
</evidence>
<dbReference type="Gene3D" id="3.30.497.10">
    <property type="entry name" value="Antithrombin, subunit I, domain 2"/>
    <property type="match status" value="1"/>
</dbReference>
<evidence type="ECO:0000256" key="2">
    <source>
        <dbReference type="ARBA" id="ARBA00022690"/>
    </source>
</evidence>
<keyword evidence="2" id="KW-0646">Protease inhibitor</keyword>
<dbReference type="FunCoup" id="A0A067RAJ2">
    <property type="interactions" value="58"/>
</dbReference>
<proteinExistence type="inferred from homology"/>
<dbReference type="InParanoid" id="A0A067RAJ2"/>
<feature type="domain" description="Serpin" evidence="5">
    <location>
        <begin position="58"/>
        <end position="418"/>
    </location>
</feature>
<dbReference type="CDD" id="cd19601">
    <property type="entry name" value="serpin42Da-like"/>
    <property type="match status" value="1"/>
</dbReference>
<dbReference type="Pfam" id="PF00079">
    <property type="entry name" value="Serpin"/>
    <property type="match status" value="1"/>
</dbReference>
<dbReference type="OMA" id="NKNTHKS"/>
<dbReference type="InterPro" id="IPR042185">
    <property type="entry name" value="Serpin_sf_2"/>
</dbReference>
<reference evidence="6 7" key="1">
    <citation type="journal article" date="2014" name="Nat. Commun.">
        <title>Molecular traces of alternative social organization in a termite genome.</title>
        <authorList>
            <person name="Terrapon N."/>
            <person name="Li C."/>
            <person name="Robertson H.M."/>
            <person name="Ji L."/>
            <person name="Meng X."/>
            <person name="Booth W."/>
            <person name="Chen Z."/>
            <person name="Childers C.P."/>
            <person name="Glastad K.M."/>
            <person name="Gokhale K."/>
            <person name="Gowin J."/>
            <person name="Gronenberg W."/>
            <person name="Hermansen R.A."/>
            <person name="Hu H."/>
            <person name="Hunt B.G."/>
            <person name="Huylmans A.K."/>
            <person name="Khalil S.M."/>
            <person name="Mitchell R.D."/>
            <person name="Munoz-Torres M.C."/>
            <person name="Mustard J.A."/>
            <person name="Pan H."/>
            <person name="Reese J.T."/>
            <person name="Scharf M.E."/>
            <person name="Sun F."/>
            <person name="Vogel H."/>
            <person name="Xiao J."/>
            <person name="Yang W."/>
            <person name="Yang Z."/>
            <person name="Yang Z."/>
            <person name="Zhou J."/>
            <person name="Zhu J."/>
            <person name="Brent C.S."/>
            <person name="Elsik C.G."/>
            <person name="Goodisman M.A."/>
            <person name="Liberles D.A."/>
            <person name="Roe R.M."/>
            <person name="Vargo E.L."/>
            <person name="Vilcinskas A."/>
            <person name="Wang J."/>
            <person name="Bornberg-Bauer E."/>
            <person name="Korb J."/>
            <person name="Zhang G."/>
            <person name="Liebig J."/>
        </authorList>
    </citation>
    <scope>NUCLEOTIDE SEQUENCE [LARGE SCALE GENOMIC DNA]</scope>
    <source>
        <tissue evidence="6">Whole organism</tissue>
    </source>
</reference>
<dbReference type="EMBL" id="KK852634">
    <property type="protein sequence ID" value="KDR19769.1"/>
    <property type="molecule type" value="Genomic_DNA"/>
</dbReference>
<evidence type="ECO:0000313" key="6">
    <source>
        <dbReference type="EMBL" id="KDR19769.1"/>
    </source>
</evidence>
<organism evidence="6 7">
    <name type="scientific">Zootermopsis nevadensis</name>
    <name type="common">Dampwood termite</name>
    <dbReference type="NCBI Taxonomy" id="136037"/>
    <lineage>
        <taxon>Eukaryota</taxon>
        <taxon>Metazoa</taxon>
        <taxon>Ecdysozoa</taxon>
        <taxon>Arthropoda</taxon>
        <taxon>Hexapoda</taxon>
        <taxon>Insecta</taxon>
        <taxon>Pterygota</taxon>
        <taxon>Neoptera</taxon>
        <taxon>Polyneoptera</taxon>
        <taxon>Dictyoptera</taxon>
        <taxon>Blattodea</taxon>
        <taxon>Blattoidea</taxon>
        <taxon>Termitoidae</taxon>
        <taxon>Termopsidae</taxon>
        <taxon>Zootermopsis</taxon>
    </lineage>
</organism>
<keyword evidence="3" id="KW-0722">Serine protease inhibitor</keyword>
<dbReference type="InterPro" id="IPR036186">
    <property type="entry name" value="Serpin_sf"/>
</dbReference>
<dbReference type="AlphaFoldDB" id="A0A067RAJ2"/>
<dbReference type="PROSITE" id="PS00284">
    <property type="entry name" value="SERPIN"/>
    <property type="match status" value="1"/>
</dbReference>
<dbReference type="PANTHER" id="PTHR11461">
    <property type="entry name" value="SERINE PROTEASE INHIBITOR, SERPIN"/>
    <property type="match status" value="1"/>
</dbReference>
<dbReference type="Gene3D" id="2.30.39.10">
    <property type="entry name" value="Alpha-1-antitrypsin, domain 1"/>
    <property type="match status" value="1"/>
</dbReference>
<dbReference type="GO" id="GO:0005615">
    <property type="term" value="C:extracellular space"/>
    <property type="evidence" value="ECO:0007669"/>
    <property type="project" value="InterPro"/>
</dbReference>
<dbReference type="PANTHER" id="PTHR11461:SF211">
    <property type="entry name" value="GH10112P-RELATED"/>
    <property type="match status" value="1"/>
</dbReference>
<evidence type="ECO:0000259" key="5">
    <source>
        <dbReference type="SMART" id="SM00093"/>
    </source>
</evidence>
<dbReference type="SMART" id="SM00093">
    <property type="entry name" value="SERPIN"/>
    <property type="match status" value="1"/>
</dbReference>
<name>A0A067RAJ2_ZOONE</name>
<evidence type="ECO:0000256" key="4">
    <source>
        <dbReference type="RuleBase" id="RU000411"/>
    </source>
</evidence>
<dbReference type="InterPro" id="IPR023795">
    <property type="entry name" value="Serpin_CS"/>
</dbReference>
<dbReference type="Proteomes" id="UP000027135">
    <property type="component" value="Unassembled WGS sequence"/>
</dbReference>
<dbReference type="InterPro" id="IPR023796">
    <property type="entry name" value="Serpin_dom"/>
</dbReference>
<evidence type="ECO:0000256" key="1">
    <source>
        <dbReference type="ARBA" id="ARBA00009500"/>
    </source>
</evidence>
<dbReference type="InterPro" id="IPR042178">
    <property type="entry name" value="Serpin_sf_1"/>
</dbReference>